<dbReference type="PANTHER" id="PTHR33055:SF13">
    <property type="entry name" value="TRANSPOSASE"/>
    <property type="match status" value="1"/>
</dbReference>
<evidence type="ECO:0000313" key="5">
    <source>
        <dbReference type="Proteomes" id="UP000070341"/>
    </source>
</evidence>
<dbReference type="Proteomes" id="UP000070341">
    <property type="component" value="Unassembled WGS sequence"/>
</dbReference>
<comment type="caution">
    <text evidence="4">The sequence shown here is derived from an EMBL/GenBank/DDBJ whole genome shotgun (WGS) entry which is preliminary data.</text>
</comment>
<dbReference type="Pfam" id="PF02371">
    <property type="entry name" value="Transposase_20"/>
    <property type="match status" value="1"/>
</dbReference>
<organism evidence="4 5">
    <name type="scientific">candidate division MSBL1 archaeon SCGC-AAA259M10</name>
    <dbReference type="NCBI Taxonomy" id="1698270"/>
    <lineage>
        <taxon>Archaea</taxon>
        <taxon>Methanobacteriati</taxon>
        <taxon>Methanobacteriota</taxon>
        <taxon>candidate division MSBL1</taxon>
    </lineage>
</organism>
<dbReference type="GO" id="GO:0003677">
    <property type="term" value="F:DNA binding"/>
    <property type="evidence" value="ECO:0007669"/>
    <property type="project" value="InterPro"/>
</dbReference>
<keyword evidence="1" id="KW-0175">Coiled coil</keyword>
<dbReference type="InterPro" id="IPR047650">
    <property type="entry name" value="Transpos_IS110"/>
</dbReference>
<dbReference type="InterPro" id="IPR003346">
    <property type="entry name" value="Transposase_20"/>
</dbReference>
<reference evidence="4 5" key="1">
    <citation type="journal article" date="2016" name="Sci. Rep.">
        <title>Metabolic traits of an uncultured archaeal lineage -MSBL1- from brine pools of the Red Sea.</title>
        <authorList>
            <person name="Mwirichia R."/>
            <person name="Alam I."/>
            <person name="Rashid M."/>
            <person name="Vinu M."/>
            <person name="Ba-Alawi W."/>
            <person name="Anthony Kamau A."/>
            <person name="Kamanda Ngugi D."/>
            <person name="Goker M."/>
            <person name="Klenk H.P."/>
            <person name="Bajic V."/>
            <person name="Stingl U."/>
        </authorList>
    </citation>
    <scope>NUCLEOTIDE SEQUENCE [LARGE SCALE GENOMIC DNA]</scope>
    <source>
        <strain evidence="4">SCGC-AAA259M10</strain>
    </source>
</reference>
<evidence type="ECO:0000256" key="1">
    <source>
        <dbReference type="SAM" id="Coils"/>
    </source>
</evidence>
<proteinExistence type="predicted"/>
<dbReference type="PANTHER" id="PTHR33055">
    <property type="entry name" value="TRANSPOSASE FOR INSERTION SEQUENCE ELEMENT IS1111A"/>
    <property type="match status" value="1"/>
</dbReference>
<keyword evidence="5" id="KW-1185">Reference proteome</keyword>
<evidence type="ECO:0000313" key="4">
    <source>
        <dbReference type="EMBL" id="KXB00161.1"/>
    </source>
</evidence>
<sequence length="327" mass="37454">MYAGVDVHKDYCHGVLMDENGEVFKEEDFDNSVKGVRRFFGGFESAQVVIEACYSWRPTLERLEEFGLEVKMAHPRKTKAIAEAEIKTDSIDATTLAHLLRARLIPESYVPPDDIRELRDKTRARAGLGKERTRMKNKIKAELEKNRITMDINPFTIKGKEKLRGFGVCTVKYYLEMLETIQEQIDEIETDFEEIAEKYEEAKLLMTIPGVGAFSALLILAEIGDIDRFPDPEKLCSYAGLVPKVHKSGNITRYGNIKKAGSKYLRWILVEDVWIHVGCADSQLTKYYRKKKREKGDGRMAAIATARKMLTAIYYMLKRGEEYRSDG</sequence>
<dbReference type="NCBIfam" id="NF033542">
    <property type="entry name" value="transpos_IS110"/>
    <property type="match status" value="1"/>
</dbReference>
<dbReference type="AlphaFoldDB" id="A0A133V165"/>
<dbReference type="GO" id="GO:0004803">
    <property type="term" value="F:transposase activity"/>
    <property type="evidence" value="ECO:0007669"/>
    <property type="project" value="InterPro"/>
</dbReference>
<dbReference type="GO" id="GO:0006313">
    <property type="term" value="P:DNA transposition"/>
    <property type="evidence" value="ECO:0007669"/>
    <property type="project" value="InterPro"/>
</dbReference>
<dbReference type="EMBL" id="LHXU01000018">
    <property type="protein sequence ID" value="KXB00161.1"/>
    <property type="molecule type" value="Genomic_DNA"/>
</dbReference>
<feature type="domain" description="Transposase IS116/IS110/IS902 C-terminal" evidence="3">
    <location>
        <begin position="202"/>
        <end position="289"/>
    </location>
</feature>
<protein>
    <submittedName>
        <fullName evidence="4">Uncharacterized protein</fullName>
    </submittedName>
</protein>
<evidence type="ECO:0000259" key="2">
    <source>
        <dbReference type="Pfam" id="PF01548"/>
    </source>
</evidence>
<gene>
    <name evidence="4" type="ORF">AKJ40_01780</name>
</gene>
<accession>A0A133V165</accession>
<dbReference type="InterPro" id="IPR002525">
    <property type="entry name" value="Transp_IS110-like_N"/>
</dbReference>
<evidence type="ECO:0000259" key="3">
    <source>
        <dbReference type="Pfam" id="PF02371"/>
    </source>
</evidence>
<feature type="domain" description="Transposase IS110-like N-terminal" evidence="2">
    <location>
        <begin position="3"/>
        <end position="144"/>
    </location>
</feature>
<dbReference type="Pfam" id="PF01548">
    <property type="entry name" value="DEDD_Tnp_IS110"/>
    <property type="match status" value="1"/>
</dbReference>
<feature type="coiled-coil region" evidence="1">
    <location>
        <begin position="178"/>
        <end position="205"/>
    </location>
</feature>
<name>A0A133V165_9EURY</name>